<organism evidence="9 10">
    <name type="scientific">Roseovarius spongiae</name>
    <dbReference type="NCBI Taxonomy" id="2320272"/>
    <lineage>
        <taxon>Bacteria</taxon>
        <taxon>Pseudomonadati</taxon>
        <taxon>Pseudomonadota</taxon>
        <taxon>Alphaproteobacteria</taxon>
        <taxon>Rhodobacterales</taxon>
        <taxon>Roseobacteraceae</taxon>
        <taxon>Roseovarius</taxon>
    </lineage>
</organism>
<evidence type="ECO:0000313" key="10">
    <source>
        <dbReference type="Proteomes" id="UP000281128"/>
    </source>
</evidence>
<evidence type="ECO:0000256" key="2">
    <source>
        <dbReference type="ARBA" id="ARBA00022884"/>
    </source>
</evidence>
<name>A0A3A8B8D5_9RHOB</name>
<dbReference type="Gene3D" id="2.40.240.10">
    <property type="entry name" value="Ribosomal Protein L25, Chain P"/>
    <property type="match status" value="1"/>
</dbReference>
<dbReference type="GO" id="GO:0022625">
    <property type="term" value="C:cytosolic large ribosomal subunit"/>
    <property type="evidence" value="ECO:0007669"/>
    <property type="project" value="TreeGrafter"/>
</dbReference>
<evidence type="ECO:0000259" key="8">
    <source>
        <dbReference type="Pfam" id="PF14693"/>
    </source>
</evidence>
<proteinExistence type="inferred from homology"/>
<dbReference type="InterPro" id="IPR020930">
    <property type="entry name" value="Ribosomal_uL5_bac-type"/>
</dbReference>
<dbReference type="SUPFAM" id="SSF50715">
    <property type="entry name" value="Ribosomal protein L25-like"/>
    <property type="match status" value="1"/>
</dbReference>
<dbReference type="Gene3D" id="2.170.120.20">
    <property type="entry name" value="Ribosomal protein L25, beta domain"/>
    <property type="match status" value="1"/>
</dbReference>
<dbReference type="NCBIfam" id="TIGR00731">
    <property type="entry name" value="bL25_bact_ctc"/>
    <property type="match status" value="1"/>
</dbReference>
<feature type="compositionally biased region" description="Acidic residues" evidence="6">
    <location>
        <begin position="213"/>
        <end position="226"/>
    </location>
</feature>
<dbReference type="Proteomes" id="UP000281128">
    <property type="component" value="Unassembled WGS sequence"/>
</dbReference>
<dbReference type="RefSeq" id="WP_121168419.1">
    <property type="nucleotide sequence ID" value="NZ_RAPE01000004.1"/>
</dbReference>
<dbReference type="InterPro" id="IPR020057">
    <property type="entry name" value="Ribosomal_bL25_b-dom"/>
</dbReference>
<evidence type="ECO:0000256" key="3">
    <source>
        <dbReference type="ARBA" id="ARBA00022980"/>
    </source>
</evidence>
<evidence type="ECO:0000256" key="4">
    <source>
        <dbReference type="ARBA" id="ARBA00023274"/>
    </source>
</evidence>
<comment type="similarity">
    <text evidence="5">Belongs to the bacterial ribosomal protein bL25 family. CTC subfamily.</text>
</comment>
<comment type="function">
    <text evidence="5">This is one of the proteins that binds to the 5S RNA in the ribosome where it forms part of the central protuberance.</text>
</comment>
<dbReference type="AlphaFoldDB" id="A0A3A8B8D5"/>
<dbReference type="GO" id="GO:0006412">
    <property type="term" value="P:translation"/>
    <property type="evidence" value="ECO:0007669"/>
    <property type="project" value="UniProtKB-UniRule"/>
</dbReference>
<evidence type="ECO:0000259" key="7">
    <source>
        <dbReference type="Pfam" id="PF01386"/>
    </source>
</evidence>
<dbReference type="GO" id="GO:0003735">
    <property type="term" value="F:structural constituent of ribosome"/>
    <property type="evidence" value="ECO:0007669"/>
    <property type="project" value="InterPro"/>
</dbReference>
<sequence>MAGEIPDLHAQERTGTGKGAARAARREGLVPGIVFGGDVDPLPINIPFNELLKRLKAGRFKSTLFNLKVDGHDDVRVICRDVQRDVVKDLPTHLDLMRLRRTTKINLFIGIDFQNEDECPAIRKGGVLTTVRTEVELIVTAGEIPDLLVVDLSKLEDIGDTIHFSDIDLPPGVKPVIHDRDFVICNVSAPSALKSDTDEDEVAADEVPATEMSDGEAEGEDGDDKE</sequence>
<dbReference type="EMBL" id="RAPE01000004">
    <property type="protein sequence ID" value="RKF13594.1"/>
    <property type="molecule type" value="Genomic_DNA"/>
</dbReference>
<feature type="region of interest" description="Disordered" evidence="6">
    <location>
        <begin position="193"/>
        <end position="226"/>
    </location>
</feature>
<feature type="region of interest" description="Disordered" evidence="6">
    <location>
        <begin position="1"/>
        <end position="23"/>
    </location>
</feature>
<evidence type="ECO:0000256" key="1">
    <source>
        <dbReference type="ARBA" id="ARBA00022730"/>
    </source>
</evidence>
<dbReference type="InterPro" id="IPR037121">
    <property type="entry name" value="Ribosomal_bL25_C"/>
</dbReference>
<accession>A0A3A8B8D5</accession>
<dbReference type="InterPro" id="IPR020056">
    <property type="entry name" value="Rbsml_bL25/Gln-tRNA_synth_N"/>
</dbReference>
<dbReference type="InterPro" id="IPR001021">
    <property type="entry name" value="Ribosomal_bL25_long"/>
</dbReference>
<feature type="domain" description="Large ribosomal subunit protein bL25 beta" evidence="8">
    <location>
        <begin position="104"/>
        <end position="190"/>
    </location>
</feature>
<keyword evidence="3 5" id="KW-0689">Ribosomal protein</keyword>
<keyword evidence="1 5" id="KW-0699">rRNA-binding</keyword>
<comment type="caution">
    <text evidence="9">The sequence shown here is derived from an EMBL/GenBank/DDBJ whole genome shotgun (WGS) entry which is preliminary data.</text>
</comment>
<dbReference type="OrthoDB" id="9806411at2"/>
<dbReference type="PANTHER" id="PTHR33284:SF1">
    <property type="entry name" value="RIBOSOMAL PROTEIN L25_GLN-TRNA SYNTHETASE, ANTI-CODON-BINDING DOMAIN-CONTAINING PROTEIN"/>
    <property type="match status" value="1"/>
</dbReference>
<keyword evidence="2 5" id="KW-0694">RNA-binding</keyword>
<dbReference type="InterPro" id="IPR029751">
    <property type="entry name" value="Ribosomal_L25_dom"/>
</dbReference>
<dbReference type="GO" id="GO:0008097">
    <property type="term" value="F:5S rRNA binding"/>
    <property type="evidence" value="ECO:0007669"/>
    <property type="project" value="InterPro"/>
</dbReference>
<protein>
    <recommendedName>
        <fullName evidence="5">Large ribosomal subunit protein bL25</fullName>
    </recommendedName>
    <alternativeName>
        <fullName evidence="5">General stress protein CTC</fullName>
    </alternativeName>
</protein>
<dbReference type="NCBIfam" id="NF004128">
    <property type="entry name" value="PRK05618.1-2"/>
    <property type="match status" value="1"/>
</dbReference>
<dbReference type="HAMAP" id="MF_01334">
    <property type="entry name" value="Ribosomal_bL25_CTC"/>
    <property type="match status" value="1"/>
</dbReference>
<evidence type="ECO:0000313" key="9">
    <source>
        <dbReference type="EMBL" id="RKF13594.1"/>
    </source>
</evidence>
<dbReference type="Pfam" id="PF01386">
    <property type="entry name" value="Ribosomal_L25p"/>
    <property type="match status" value="1"/>
</dbReference>
<dbReference type="PANTHER" id="PTHR33284">
    <property type="entry name" value="RIBOSOMAL PROTEIN L25/GLN-TRNA SYNTHETASE, ANTI-CODON-BINDING DOMAIN-CONTAINING PROTEIN"/>
    <property type="match status" value="1"/>
</dbReference>
<feature type="compositionally biased region" description="Basic and acidic residues" evidence="6">
    <location>
        <begin position="1"/>
        <end position="12"/>
    </location>
</feature>
<reference evidence="9 10" key="1">
    <citation type="submission" date="2018-09" db="EMBL/GenBank/DDBJ databases">
        <title>Roseovarius spongiae sp. nov., isolated from a marine sponge.</title>
        <authorList>
            <person name="Zhuang L."/>
            <person name="Luo L."/>
        </authorList>
    </citation>
    <scope>NUCLEOTIDE SEQUENCE [LARGE SCALE GENOMIC DNA]</scope>
    <source>
        <strain evidence="9 10">HN-E21</strain>
    </source>
</reference>
<gene>
    <name evidence="5" type="primary">rplY</name>
    <name evidence="5" type="synonym">ctc</name>
    <name evidence="9" type="ORF">D6850_15030</name>
</gene>
<dbReference type="Pfam" id="PF14693">
    <property type="entry name" value="Ribosomal_TL5_C"/>
    <property type="match status" value="1"/>
</dbReference>
<evidence type="ECO:0000256" key="5">
    <source>
        <dbReference type="HAMAP-Rule" id="MF_01334"/>
    </source>
</evidence>
<keyword evidence="4 5" id="KW-0687">Ribonucleoprotein</keyword>
<keyword evidence="10" id="KW-1185">Reference proteome</keyword>
<comment type="subunit">
    <text evidence="5">Part of the 50S ribosomal subunit; part of the 5S rRNA/L5/L18/L25 subcomplex. Contacts the 5S rRNA. Binds to the 5S rRNA independently of L5 and L18.</text>
</comment>
<feature type="domain" description="Large ribosomal subunit protein bL25 L25" evidence="7">
    <location>
        <begin position="8"/>
        <end position="96"/>
    </location>
</feature>
<dbReference type="CDD" id="cd00495">
    <property type="entry name" value="Ribosomal_L25_TL5_CTC"/>
    <property type="match status" value="1"/>
</dbReference>
<dbReference type="InterPro" id="IPR011035">
    <property type="entry name" value="Ribosomal_bL25/Gln-tRNA_synth"/>
</dbReference>
<evidence type="ECO:0000256" key="6">
    <source>
        <dbReference type="SAM" id="MobiDB-lite"/>
    </source>
</evidence>